<keyword evidence="4" id="KW-1185">Reference proteome</keyword>
<dbReference type="Gene3D" id="3.30.70.270">
    <property type="match status" value="1"/>
</dbReference>
<evidence type="ECO:0000259" key="2">
    <source>
        <dbReference type="PROSITE" id="PS50173"/>
    </source>
</evidence>
<evidence type="ECO:0000313" key="4">
    <source>
        <dbReference type="Proteomes" id="UP000027361"/>
    </source>
</evidence>
<dbReference type="STRING" id="1037660.A0A066W6A7"/>
<dbReference type="GeneID" id="25264336"/>
<dbReference type="OrthoDB" id="1747274at2759"/>
<dbReference type="OMA" id="FYVSACR"/>
<dbReference type="PROSITE" id="PS50173">
    <property type="entry name" value="UMUC"/>
    <property type="match status" value="1"/>
</dbReference>
<dbReference type="PANTHER" id="PTHR46404:SF1">
    <property type="entry name" value="DNA POLYMERASE IOTA"/>
    <property type="match status" value="1"/>
</dbReference>
<dbReference type="InterPro" id="IPR036775">
    <property type="entry name" value="DNA_pol_Y-fam_lit_finger_sf"/>
</dbReference>
<accession>A0A066W6A7</accession>
<evidence type="ECO:0000313" key="3">
    <source>
        <dbReference type="EMBL" id="KDN46619.1"/>
    </source>
</evidence>
<evidence type="ECO:0000256" key="1">
    <source>
        <dbReference type="SAM" id="MobiDB-lite"/>
    </source>
</evidence>
<dbReference type="InParanoid" id="A0A066W6A7"/>
<organism evidence="3 4">
    <name type="scientific">Tilletiaria anomala (strain ATCC 24038 / CBS 436.72 / UBC 951)</name>
    <dbReference type="NCBI Taxonomy" id="1037660"/>
    <lineage>
        <taxon>Eukaryota</taxon>
        <taxon>Fungi</taxon>
        <taxon>Dikarya</taxon>
        <taxon>Basidiomycota</taxon>
        <taxon>Ustilaginomycotina</taxon>
        <taxon>Exobasidiomycetes</taxon>
        <taxon>Georgefischeriales</taxon>
        <taxon>Tilletiariaceae</taxon>
        <taxon>Tilletiaria</taxon>
    </lineage>
</organism>
<comment type="caution">
    <text evidence="3">The sequence shown here is derived from an EMBL/GenBank/DDBJ whole genome shotgun (WGS) entry which is preliminary data.</text>
</comment>
<dbReference type="InterPro" id="IPR001126">
    <property type="entry name" value="UmuC"/>
</dbReference>
<dbReference type="EMBL" id="JMSN01000034">
    <property type="protein sequence ID" value="KDN46619.1"/>
    <property type="molecule type" value="Genomic_DNA"/>
</dbReference>
<proteinExistence type="predicted"/>
<name>A0A066W6A7_TILAU</name>
<gene>
    <name evidence="3" type="ORF">K437DRAFT_256126</name>
</gene>
<dbReference type="RefSeq" id="XP_013243598.1">
    <property type="nucleotide sequence ID" value="XM_013388144.1"/>
</dbReference>
<feature type="region of interest" description="Disordered" evidence="1">
    <location>
        <begin position="1"/>
        <end position="63"/>
    </location>
</feature>
<dbReference type="HOGENOM" id="CLU_009332_0_0_1"/>
<dbReference type="GO" id="GO:0070987">
    <property type="term" value="P:error-free translesion synthesis"/>
    <property type="evidence" value="ECO:0007669"/>
    <property type="project" value="UniProtKB-ARBA"/>
</dbReference>
<dbReference type="AlphaFoldDB" id="A0A066W6A7"/>
<sequence>MAVPAFRSQQQQPSLKRKSNAVADVGPNGKRAGKARASDGSNGRAEQPNRKPSEAPPHPSSLLNLDTISPLHQRIIIALDIDAFYVSASRLRDPALHGLPIGIKQKGILATVSYEGRAKGVRKLASIREALGLCPELVLVNGEDLSWFRKLSSAIFTLVRRVVWGGKVEKLGMDELFCDVTDMVDAHLVQRMAEQTASGSSGTSVSFFDLRQPSHSSRTPSLAGDVSGTDVDSHNGFWYVAEPDRVPGHVLPSPASNSRQGLGLSSALQQAEDLYATRLRIGTHLALHLRDMIEREVGLTLSAGVAHCKMAAKMVGAINKPNKQTLWLPVAPAAQSAAAGRGLGRRDEVEREAEARDALLRAFLDPLDIRKVNSFGSAIVQTLEDDIAGKKRVNPNVAVRDSGTVRQAEQRVEGQRPWDAPSDERPLTVSLVCSYFDAASFDVLFGERLGQRLWALLQGRDDEPVVPAPEFPAQIGVEDTFPRGGIAGDEVVRQVQTLALSLLRRLEVELLEDEEEVEEDHKSGIAGIKRLKEQRFICKSEVIHEQGFNGIVKTYHEIEDEEEEETEKETEEATKVSHIKPKVKWKRYPTNLRLSIRQGWKNRTSKQGKVPVGIFDRSISDSPCEKSAKARSRQERAQLIAQTCMAMFRAMVANGTISTSNGARGTASAAAVATRLGGDVNSINLINITAFDLSKRKPSRSIGTLLGASGAKNRTRPNASASSAASVAKDTVGEGTLDDKAVVDVHVFLRLPPDLQAEIMQSTSLDGAQRAALRKAISQPVAESSAAAASLGHGPGAEQIQLASHSASFVEPLAPFQTRKAPATGSSATIVCPTCGMEMLVFMQHDHDRWPATGLDLDPLPGLDGAPGLDAGGAAPFDAASVGPGEESQLDLHFLDGAEGNGYW</sequence>
<dbReference type="SUPFAM" id="SSF56672">
    <property type="entry name" value="DNA/RNA polymerases"/>
    <property type="match status" value="1"/>
</dbReference>
<dbReference type="Pfam" id="PF00817">
    <property type="entry name" value="IMS"/>
    <property type="match status" value="1"/>
</dbReference>
<feature type="region of interest" description="Disordered" evidence="1">
    <location>
        <begin position="705"/>
        <end position="729"/>
    </location>
</feature>
<dbReference type="GO" id="GO:0006281">
    <property type="term" value="P:DNA repair"/>
    <property type="evidence" value="ECO:0007669"/>
    <property type="project" value="InterPro"/>
</dbReference>
<dbReference type="PANTHER" id="PTHR46404">
    <property type="entry name" value="DNA POLYMERASE IOTA"/>
    <property type="match status" value="1"/>
</dbReference>
<feature type="domain" description="UmuC" evidence="2">
    <location>
        <begin position="76"/>
        <end position="376"/>
    </location>
</feature>
<dbReference type="InterPro" id="IPR043128">
    <property type="entry name" value="Rev_trsase/Diguanyl_cyclase"/>
</dbReference>
<dbReference type="Gene3D" id="3.40.1170.60">
    <property type="match status" value="1"/>
</dbReference>
<dbReference type="InterPro" id="IPR043502">
    <property type="entry name" value="DNA/RNA_pol_sf"/>
</dbReference>
<dbReference type="Proteomes" id="UP000027361">
    <property type="component" value="Unassembled WGS sequence"/>
</dbReference>
<dbReference type="Gene3D" id="3.30.1490.100">
    <property type="entry name" value="DNA polymerase, Y-family, little finger domain"/>
    <property type="match status" value="1"/>
</dbReference>
<reference evidence="3 4" key="1">
    <citation type="submission" date="2014-05" db="EMBL/GenBank/DDBJ databases">
        <title>Draft genome sequence of a rare smut relative, Tilletiaria anomala UBC 951.</title>
        <authorList>
            <consortium name="DOE Joint Genome Institute"/>
            <person name="Toome M."/>
            <person name="Kuo A."/>
            <person name="Henrissat B."/>
            <person name="Lipzen A."/>
            <person name="Tritt A."/>
            <person name="Yoshinaga Y."/>
            <person name="Zane M."/>
            <person name="Barry K."/>
            <person name="Grigoriev I.V."/>
            <person name="Spatafora J.W."/>
            <person name="Aimea M.C."/>
        </authorList>
    </citation>
    <scope>NUCLEOTIDE SEQUENCE [LARGE SCALE GENOMIC DNA]</scope>
    <source>
        <strain evidence="3 4">UBC 951</strain>
    </source>
</reference>
<dbReference type="GO" id="GO:0003887">
    <property type="term" value="F:DNA-directed DNA polymerase activity"/>
    <property type="evidence" value="ECO:0007669"/>
    <property type="project" value="TreeGrafter"/>
</dbReference>
<dbReference type="GO" id="GO:0003684">
    <property type="term" value="F:damaged DNA binding"/>
    <property type="evidence" value="ECO:0007669"/>
    <property type="project" value="InterPro"/>
</dbReference>
<protein>
    <submittedName>
        <fullName evidence="3">DNA/RNA polymerase</fullName>
    </submittedName>
</protein>